<organism evidence="2 3">
    <name type="scientific">Takifugu rubripes</name>
    <name type="common">Japanese pufferfish</name>
    <name type="synonym">Fugu rubripes</name>
    <dbReference type="NCBI Taxonomy" id="31033"/>
    <lineage>
        <taxon>Eukaryota</taxon>
        <taxon>Metazoa</taxon>
        <taxon>Chordata</taxon>
        <taxon>Craniata</taxon>
        <taxon>Vertebrata</taxon>
        <taxon>Euteleostomi</taxon>
        <taxon>Actinopterygii</taxon>
        <taxon>Neopterygii</taxon>
        <taxon>Teleostei</taxon>
        <taxon>Neoteleostei</taxon>
        <taxon>Acanthomorphata</taxon>
        <taxon>Eupercaria</taxon>
        <taxon>Tetraodontiformes</taxon>
        <taxon>Tetradontoidea</taxon>
        <taxon>Tetraodontidae</taxon>
        <taxon>Takifugu</taxon>
    </lineage>
</organism>
<evidence type="ECO:0000313" key="3">
    <source>
        <dbReference type="Proteomes" id="UP000005226"/>
    </source>
</evidence>
<sequence length="119" mass="13682">MQRRGFEEQMGKLVTENRELEWAKERLQHQRETVAKQHAESVDSVEKKFQAKMKSIEEEKGKCEASVEIKDKEINSLKAELKSAQVLRSLFCVLLSFLGLEGDAPVRPDTVRDKPLSPR</sequence>
<dbReference type="Proteomes" id="UP000005226">
    <property type="component" value="Chromosome 9"/>
</dbReference>
<dbReference type="InParanoid" id="A0A674NSM8"/>
<dbReference type="PANTHER" id="PTHR28660">
    <property type="entry name" value="COILED-COIL DOMAIN-CONTAINING PROTEIN 73"/>
    <property type="match status" value="1"/>
</dbReference>
<reference evidence="2 3" key="1">
    <citation type="journal article" date="2011" name="Genome Biol. Evol.">
        <title>Integration of the genetic map and genome assembly of fugu facilitates insights into distinct features of genome evolution in teleosts and mammals.</title>
        <authorList>
            <person name="Kai W."/>
            <person name="Kikuchi K."/>
            <person name="Tohari S."/>
            <person name="Chew A.K."/>
            <person name="Tay A."/>
            <person name="Fujiwara A."/>
            <person name="Hosoya S."/>
            <person name="Suetake H."/>
            <person name="Naruse K."/>
            <person name="Brenner S."/>
            <person name="Suzuki Y."/>
            <person name="Venkatesh B."/>
        </authorList>
    </citation>
    <scope>NUCLEOTIDE SEQUENCE [LARGE SCALE GENOMIC DNA]</scope>
</reference>
<keyword evidence="1" id="KW-0175">Coiled coil</keyword>
<dbReference type="Ensembl" id="ENSTRUT00000067903.1">
    <property type="protein sequence ID" value="ENSTRUP00000075995.1"/>
    <property type="gene ID" value="ENSTRUG00000030617.1"/>
</dbReference>
<reference evidence="2" key="2">
    <citation type="submission" date="2025-08" db="UniProtKB">
        <authorList>
            <consortium name="Ensembl"/>
        </authorList>
    </citation>
    <scope>IDENTIFICATION</scope>
</reference>
<accession>A0A674NSM8</accession>
<dbReference type="PANTHER" id="PTHR28660:SF1">
    <property type="entry name" value="COILED-COIL DOMAIN-CONTAINING PROTEIN 73"/>
    <property type="match status" value="1"/>
</dbReference>
<proteinExistence type="predicted"/>
<dbReference type="GeneTree" id="ENSGT01120000272264"/>
<keyword evidence="3" id="KW-1185">Reference proteome</keyword>
<feature type="coiled-coil region" evidence="1">
    <location>
        <begin position="10"/>
        <end position="37"/>
    </location>
</feature>
<dbReference type="InterPro" id="IPR031650">
    <property type="entry name" value="CCDC73"/>
</dbReference>
<evidence type="ECO:0000313" key="2">
    <source>
        <dbReference type="Ensembl" id="ENSTRUP00000075995.1"/>
    </source>
</evidence>
<name>A0A674NSM8_TAKRU</name>
<reference evidence="2" key="3">
    <citation type="submission" date="2025-09" db="UniProtKB">
        <authorList>
            <consortium name="Ensembl"/>
        </authorList>
    </citation>
    <scope>IDENTIFICATION</scope>
</reference>
<dbReference type="AlphaFoldDB" id="A0A674NSM8"/>
<protein>
    <submittedName>
        <fullName evidence="2">Uncharacterized protein</fullName>
    </submittedName>
</protein>
<evidence type="ECO:0000256" key="1">
    <source>
        <dbReference type="SAM" id="Coils"/>
    </source>
</evidence>
<dbReference type="Pfam" id="PF15818">
    <property type="entry name" value="CCDC73"/>
    <property type="match status" value="1"/>
</dbReference>